<dbReference type="Gene3D" id="3.40.50.10330">
    <property type="entry name" value="Probable inorganic polyphosphate/atp-NAD kinase, domain 1"/>
    <property type="match status" value="1"/>
</dbReference>
<keyword evidence="7" id="KW-0067">ATP-binding</keyword>
<evidence type="ECO:0000256" key="1">
    <source>
        <dbReference type="ARBA" id="ARBA00001946"/>
    </source>
</evidence>
<evidence type="ECO:0000256" key="7">
    <source>
        <dbReference type="ARBA" id="ARBA00022840"/>
    </source>
</evidence>
<sequence>MRRFHFIVNPAAGRGKALNIWSTISNSLEDRAAIEGIPMVMTKSYVHETIPALDPETILVSVGGDGSAHYAAKEALRLGCGLAIVPGGTGNDMARNLGLPVDSDALMDMLLRGTLQTIDVIRINGNPVFNLAGFGIDAEVVHWIEKHALLKRVGRMGYGIVVPLVLWKHRWFHAAVRTEDNVTYSFTNASIFAIANGALFGGGMKIAPTACPSDGQLDLVIATGLSKLGILRLFPQIYRGTHVSDPSVTYLKTRRFTIEFSYPLTAAEYDGECYDSPACAEVEVVPELRVLLPVSAVDEPKSLQ</sequence>
<dbReference type="InterPro" id="IPR045540">
    <property type="entry name" value="YegS/DAGK_C"/>
</dbReference>
<evidence type="ECO:0000256" key="6">
    <source>
        <dbReference type="ARBA" id="ARBA00022777"/>
    </source>
</evidence>
<feature type="domain" description="DAGKc" evidence="11">
    <location>
        <begin position="1"/>
        <end position="127"/>
    </location>
</feature>
<dbReference type="EMBL" id="LJCO01000076">
    <property type="protein sequence ID" value="KPV42500.1"/>
    <property type="molecule type" value="Genomic_DNA"/>
</dbReference>
<dbReference type="Pfam" id="PF19279">
    <property type="entry name" value="YegS_C"/>
    <property type="match status" value="1"/>
</dbReference>
<dbReference type="OrthoDB" id="9786026at2"/>
<keyword evidence="5" id="KW-0547">Nucleotide-binding</keyword>
<dbReference type="PANTHER" id="PTHR12358">
    <property type="entry name" value="SPHINGOSINE KINASE"/>
    <property type="match status" value="1"/>
</dbReference>
<protein>
    <recommendedName>
        <fullName evidence="11">DAGKc domain-containing protein</fullName>
    </recommendedName>
</protein>
<organism evidence="12 13">
    <name type="scientific">Alicyclobacillus ferrooxydans</name>
    <dbReference type="NCBI Taxonomy" id="471514"/>
    <lineage>
        <taxon>Bacteria</taxon>
        <taxon>Bacillati</taxon>
        <taxon>Bacillota</taxon>
        <taxon>Bacilli</taxon>
        <taxon>Bacillales</taxon>
        <taxon>Alicyclobacillaceae</taxon>
        <taxon>Alicyclobacillus</taxon>
    </lineage>
</organism>
<dbReference type="SMART" id="SM00046">
    <property type="entry name" value="DAGKc"/>
    <property type="match status" value="1"/>
</dbReference>
<gene>
    <name evidence="12" type="ORF">AN477_17255</name>
</gene>
<keyword evidence="9" id="KW-0594">Phospholipid biosynthesis</keyword>
<name>A0A0P9EIB9_9BACL</name>
<dbReference type="InterPro" id="IPR017438">
    <property type="entry name" value="ATP-NAD_kinase_N"/>
</dbReference>
<evidence type="ECO:0000256" key="8">
    <source>
        <dbReference type="ARBA" id="ARBA00023098"/>
    </source>
</evidence>
<proteinExistence type="inferred from homology"/>
<dbReference type="STRING" id="471514.AN477_17255"/>
<keyword evidence="4" id="KW-0808">Transferase</keyword>
<dbReference type="SUPFAM" id="SSF111331">
    <property type="entry name" value="NAD kinase/diacylglycerol kinase-like"/>
    <property type="match status" value="1"/>
</dbReference>
<dbReference type="InterPro" id="IPR050187">
    <property type="entry name" value="Lipid_Phosphate_FormReg"/>
</dbReference>
<dbReference type="GO" id="GO:0005524">
    <property type="term" value="F:ATP binding"/>
    <property type="evidence" value="ECO:0007669"/>
    <property type="project" value="UniProtKB-KW"/>
</dbReference>
<dbReference type="PATRIC" id="fig|471514.4.peg.3577"/>
<evidence type="ECO:0000313" key="13">
    <source>
        <dbReference type="Proteomes" id="UP000050482"/>
    </source>
</evidence>
<evidence type="ECO:0000256" key="5">
    <source>
        <dbReference type="ARBA" id="ARBA00022741"/>
    </source>
</evidence>
<dbReference type="Proteomes" id="UP000050482">
    <property type="component" value="Unassembled WGS sequence"/>
</dbReference>
<evidence type="ECO:0000256" key="4">
    <source>
        <dbReference type="ARBA" id="ARBA00022679"/>
    </source>
</evidence>
<dbReference type="GO" id="GO:0008654">
    <property type="term" value="P:phospholipid biosynthetic process"/>
    <property type="evidence" value="ECO:0007669"/>
    <property type="project" value="UniProtKB-KW"/>
</dbReference>
<dbReference type="InterPro" id="IPR001206">
    <property type="entry name" value="Diacylglycerol_kinase_cat_dom"/>
</dbReference>
<keyword evidence="6" id="KW-0418">Kinase</keyword>
<evidence type="ECO:0000259" key="11">
    <source>
        <dbReference type="PROSITE" id="PS50146"/>
    </source>
</evidence>
<comment type="caution">
    <text evidence="12">The sequence shown here is derived from an EMBL/GenBank/DDBJ whole genome shotgun (WGS) entry which is preliminary data.</text>
</comment>
<accession>A0A0P9EIB9</accession>
<dbReference type="AlphaFoldDB" id="A0A0P9EIB9"/>
<dbReference type="Pfam" id="PF00781">
    <property type="entry name" value="DAGK_cat"/>
    <property type="match status" value="1"/>
</dbReference>
<comment type="similarity">
    <text evidence="2">Belongs to the diacylglycerol/lipid kinase family.</text>
</comment>
<evidence type="ECO:0000256" key="2">
    <source>
        <dbReference type="ARBA" id="ARBA00005983"/>
    </source>
</evidence>
<keyword evidence="3" id="KW-0444">Lipid biosynthesis</keyword>
<evidence type="ECO:0000256" key="9">
    <source>
        <dbReference type="ARBA" id="ARBA00023209"/>
    </source>
</evidence>
<keyword evidence="13" id="KW-1185">Reference proteome</keyword>
<evidence type="ECO:0000313" key="12">
    <source>
        <dbReference type="EMBL" id="KPV42500.1"/>
    </source>
</evidence>
<reference evidence="12 13" key="1">
    <citation type="submission" date="2015-09" db="EMBL/GenBank/DDBJ databases">
        <title>Draft genome sequence of Alicyclobacillus ferrooxydans DSM 22381.</title>
        <authorList>
            <person name="Hemp J."/>
        </authorList>
    </citation>
    <scope>NUCLEOTIDE SEQUENCE [LARGE SCALE GENOMIC DNA]</scope>
    <source>
        <strain evidence="12 13">TC-34</strain>
    </source>
</reference>
<dbReference type="RefSeq" id="WP_054970420.1">
    <property type="nucleotide sequence ID" value="NZ_LJCO01000076.1"/>
</dbReference>
<dbReference type="InterPro" id="IPR016064">
    <property type="entry name" value="NAD/diacylglycerol_kinase_sf"/>
</dbReference>
<keyword evidence="8" id="KW-0443">Lipid metabolism</keyword>
<keyword evidence="10" id="KW-1208">Phospholipid metabolism</keyword>
<dbReference type="PANTHER" id="PTHR12358:SF54">
    <property type="entry name" value="SPHINGOSINE KINASE RELATED PROTEIN"/>
    <property type="match status" value="1"/>
</dbReference>
<evidence type="ECO:0000256" key="3">
    <source>
        <dbReference type="ARBA" id="ARBA00022516"/>
    </source>
</evidence>
<dbReference type="Gene3D" id="2.60.200.40">
    <property type="match status" value="1"/>
</dbReference>
<dbReference type="GO" id="GO:0016301">
    <property type="term" value="F:kinase activity"/>
    <property type="evidence" value="ECO:0007669"/>
    <property type="project" value="UniProtKB-KW"/>
</dbReference>
<dbReference type="PROSITE" id="PS50146">
    <property type="entry name" value="DAGK"/>
    <property type="match status" value="1"/>
</dbReference>
<comment type="cofactor">
    <cofactor evidence="1">
        <name>Mg(2+)</name>
        <dbReference type="ChEBI" id="CHEBI:18420"/>
    </cofactor>
</comment>
<evidence type="ECO:0000256" key="10">
    <source>
        <dbReference type="ARBA" id="ARBA00023264"/>
    </source>
</evidence>